<dbReference type="AlphaFoldDB" id="A0A072V994"/>
<accession>A0A072V994</accession>
<sequence length="84" mass="9586">MEVEKETVGRKEDLVAECRALLHTVVLHHNAPDEKHCFYTIATCFQKKSSTRSFVHMGGYPGRAFDSSLVTYIERDALEQLVMI</sequence>
<proteinExistence type="predicted"/>
<dbReference type="HOGENOM" id="CLU_2530885_0_0_1"/>
<evidence type="ECO:0000313" key="2">
    <source>
        <dbReference type="EnsemblPlants" id="KEH34755"/>
    </source>
</evidence>
<organism evidence="1 3">
    <name type="scientific">Medicago truncatula</name>
    <name type="common">Barrel medic</name>
    <name type="synonym">Medicago tribuloides</name>
    <dbReference type="NCBI Taxonomy" id="3880"/>
    <lineage>
        <taxon>Eukaryota</taxon>
        <taxon>Viridiplantae</taxon>
        <taxon>Streptophyta</taxon>
        <taxon>Embryophyta</taxon>
        <taxon>Tracheophyta</taxon>
        <taxon>Spermatophyta</taxon>
        <taxon>Magnoliopsida</taxon>
        <taxon>eudicotyledons</taxon>
        <taxon>Gunneridae</taxon>
        <taxon>Pentapetalae</taxon>
        <taxon>rosids</taxon>
        <taxon>fabids</taxon>
        <taxon>Fabales</taxon>
        <taxon>Fabaceae</taxon>
        <taxon>Papilionoideae</taxon>
        <taxon>50 kb inversion clade</taxon>
        <taxon>NPAAA clade</taxon>
        <taxon>Hologalegina</taxon>
        <taxon>IRL clade</taxon>
        <taxon>Trifolieae</taxon>
        <taxon>Medicago</taxon>
    </lineage>
</organism>
<dbReference type="Proteomes" id="UP000002051">
    <property type="component" value="Chromosome 3"/>
</dbReference>
<reference evidence="1 3" key="2">
    <citation type="journal article" date="2014" name="BMC Genomics">
        <title>An improved genome release (version Mt4.0) for the model legume Medicago truncatula.</title>
        <authorList>
            <person name="Tang H."/>
            <person name="Krishnakumar V."/>
            <person name="Bidwell S."/>
            <person name="Rosen B."/>
            <person name="Chan A."/>
            <person name="Zhou S."/>
            <person name="Gentzbittel L."/>
            <person name="Childs K.L."/>
            <person name="Yandell M."/>
            <person name="Gundlach H."/>
            <person name="Mayer K.F."/>
            <person name="Schwartz D.C."/>
            <person name="Town C.D."/>
        </authorList>
    </citation>
    <scope>GENOME REANNOTATION</scope>
    <source>
        <strain evidence="1">A17</strain>
        <strain evidence="2 3">cv. Jemalong A17</strain>
    </source>
</reference>
<evidence type="ECO:0000313" key="1">
    <source>
        <dbReference type="EMBL" id="KEH34755.1"/>
    </source>
</evidence>
<reference evidence="1 3" key="1">
    <citation type="journal article" date="2011" name="Nature">
        <title>The Medicago genome provides insight into the evolution of rhizobial symbioses.</title>
        <authorList>
            <person name="Young N.D."/>
            <person name="Debelle F."/>
            <person name="Oldroyd G.E."/>
            <person name="Geurts R."/>
            <person name="Cannon S.B."/>
            <person name="Udvardi M.K."/>
            <person name="Benedito V.A."/>
            <person name="Mayer K.F."/>
            <person name="Gouzy J."/>
            <person name="Schoof H."/>
            <person name="Van de Peer Y."/>
            <person name="Proost S."/>
            <person name="Cook D.R."/>
            <person name="Meyers B.C."/>
            <person name="Spannagl M."/>
            <person name="Cheung F."/>
            <person name="De Mita S."/>
            <person name="Krishnakumar V."/>
            <person name="Gundlach H."/>
            <person name="Zhou S."/>
            <person name="Mudge J."/>
            <person name="Bharti A.K."/>
            <person name="Murray J.D."/>
            <person name="Naoumkina M.A."/>
            <person name="Rosen B."/>
            <person name="Silverstein K.A."/>
            <person name="Tang H."/>
            <person name="Rombauts S."/>
            <person name="Zhao P.X."/>
            <person name="Zhou P."/>
            <person name="Barbe V."/>
            <person name="Bardou P."/>
            <person name="Bechner M."/>
            <person name="Bellec A."/>
            <person name="Berger A."/>
            <person name="Berges H."/>
            <person name="Bidwell S."/>
            <person name="Bisseling T."/>
            <person name="Choisne N."/>
            <person name="Couloux A."/>
            <person name="Denny R."/>
            <person name="Deshpande S."/>
            <person name="Dai X."/>
            <person name="Doyle J.J."/>
            <person name="Dudez A.M."/>
            <person name="Farmer A.D."/>
            <person name="Fouteau S."/>
            <person name="Franken C."/>
            <person name="Gibelin C."/>
            <person name="Gish J."/>
            <person name="Goldstein S."/>
            <person name="Gonzalez A.J."/>
            <person name="Green P.J."/>
            <person name="Hallab A."/>
            <person name="Hartog M."/>
            <person name="Hua A."/>
            <person name="Humphray S.J."/>
            <person name="Jeong D.H."/>
            <person name="Jing Y."/>
            <person name="Jocker A."/>
            <person name="Kenton S.M."/>
            <person name="Kim D.J."/>
            <person name="Klee K."/>
            <person name="Lai H."/>
            <person name="Lang C."/>
            <person name="Lin S."/>
            <person name="Macmil S.L."/>
            <person name="Magdelenat G."/>
            <person name="Matthews L."/>
            <person name="McCorrison J."/>
            <person name="Monaghan E.L."/>
            <person name="Mun J.H."/>
            <person name="Najar F.Z."/>
            <person name="Nicholson C."/>
            <person name="Noirot C."/>
            <person name="O'Bleness M."/>
            <person name="Paule C.R."/>
            <person name="Poulain J."/>
            <person name="Prion F."/>
            <person name="Qin B."/>
            <person name="Qu C."/>
            <person name="Retzel E.F."/>
            <person name="Riddle C."/>
            <person name="Sallet E."/>
            <person name="Samain S."/>
            <person name="Samson N."/>
            <person name="Sanders I."/>
            <person name="Saurat O."/>
            <person name="Scarpelli C."/>
            <person name="Schiex T."/>
            <person name="Segurens B."/>
            <person name="Severin A.J."/>
            <person name="Sherrier D.J."/>
            <person name="Shi R."/>
            <person name="Sims S."/>
            <person name="Singer S.R."/>
            <person name="Sinharoy S."/>
            <person name="Sterck L."/>
            <person name="Viollet A."/>
            <person name="Wang B.B."/>
            <person name="Wang K."/>
            <person name="Wang M."/>
            <person name="Wang X."/>
            <person name="Warfsmann J."/>
            <person name="Weissenbach J."/>
            <person name="White D.D."/>
            <person name="White J.D."/>
            <person name="Wiley G.B."/>
            <person name="Wincker P."/>
            <person name="Xing Y."/>
            <person name="Yang L."/>
            <person name="Yao Z."/>
            <person name="Ying F."/>
            <person name="Zhai J."/>
            <person name="Zhou L."/>
            <person name="Zuber A."/>
            <person name="Denarie J."/>
            <person name="Dixon R.A."/>
            <person name="May G.D."/>
            <person name="Schwartz D.C."/>
            <person name="Rogers J."/>
            <person name="Quetier F."/>
            <person name="Town C.D."/>
            <person name="Roe B.A."/>
        </authorList>
    </citation>
    <scope>NUCLEOTIDE SEQUENCE [LARGE SCALE GENOMIC DNA]</scope>
    <source>
        <strain evidence="1">A17</strain>
        <strain evidence="2 3">cv. Jemalong A17</strain>
    </source>
</reference>
<protein>
    <submittedName>
        <fullName evidence="1 2">Uncharacterized protein</fullName>
    </submittedName>
</protein>
<gene>
    <name evidence="1" type="ordered locus">MTR_3g068180</name>
</gene>
<reference evidence="2" key="3">
    <citation type="submission" date="2015-04" db="UniProtKB">
        <authorList>
            <consortium name="EnsemblPlants"/>
        </authorList>
    </citation>
    <scope>IDENTIFICATION</scope>
    <source>
        <strain evidence="2">cv. Jemalong A17</strain>
    </source>
</reference>
<dbReference type="EnsemblPlants" id="KEH34755">
    <property type="protein sequence ID" value="KEH34755"/>
    <property type="gene ID" value="MTR_3g068180"/>
</dbReference>
<dbReference type="EMBL" id="CM001219">
    <property type="protein sequence ID" value="KEH34755.1"/>
    <property type="molecule type" value="Genomic_DNA"/>
</dbReference>
<name>A0A072V994_MEDTR</name>
<evidence type="ECO:0000313" key="3">
    <source>
        <dbReference type="Proteomes" id="UP000002051"/>
    </source>
</evidence>
<keyword evidence="3" id="KW-1185">Reference proteome</keyword>